<evidence type="ECO:0000256" key="1">
    <source>
        <dbReference type="SAM" id="SignalP"/>
    </source>
</evidence>
<comment type="caution">
    <text evidence="2">The sequence shown here is derived from an EMBL/GenBank/DDBJ whole genome shotgun (WGS) entry which is preliminary data.</text>
</comment>
<organism evidence="2 3">
    <name type="scientific">Pseudooceanicola albus</name>
    <dbReference type="NCBI Taxonomy" id="2692189"/>
    <lineage>
        <taxon>Bacteria</taxon>
        <taxon>Pseudomonadati</taxon>
        <taxon>Pseudomonadota</taxon>
        <taxon>Alphaproteobacteria</taxon>
        <taxon>Rhodobacterales</taxon>
        <taxon>Paracoccaceae</taxon>
        <taxon>Pseudooceanicola</taxon>
    </lineage>
</organism>
<keyword evidence="1" id="KW-0732">Signal</keyword>
<dbReference type="EMBL" id="WUMU01000019">
    <property type="protein sequence ID" value="MXN19571.1"/>
    <property type="molecule type" value="Genomic_DNA"/>
</dbReference>
<feature type="signal peptide" evidence="1">
    <location>
        <begin position="1"/>
        <end position="24"/>
    </location>
</feature>
<proteinExistence type="predicted"/>
<keyword evidence="3" id="KW-1185">Reference proteome</keyword>
<protein>
    <recommendedName>
        <fullName evidence="4">DUF2946 domain-containing protein</fullName>
    </recommendedName>
</protein>
<evidence type="ECO:0000313" key="3">
    <source>
        <dbReference type="Proteomes" id="UP000477911"/>
    </source>
</evidence>
<feature type="chain" id="PRO_5026851140" description="DUF2946 domain-containing protein" evidence="1">
    <location>
        <begin position="25"/>
        <end position="116"/>
    </location>
</feature>
<gene>
    <name evidence="2" type="ORF">GR170_17195</name>
</gene>
<evidence type="ECO:0000313" key="2">
    <source>
        <dbReference type="EMBL" id="MXN19571.1"/>
    </source>
</evidence>
<dbReference type="Proteomes" id="UP000477911">
    <property type="component" value="Unassembled WGS sequence"/>
</dbReference>
<sequence length="116" mass="12422">MAALRRPFLAVLAALVLSMVSVFSAMHMAPAPDSRARIEAQLILGADPGDLCGMPEMHMGYHCPFCHALPEPPEPAAPDRHVPLARALDLPRLAAFVLPRARLDFGLTARAPPLPA</sequence>
<dbReference type="AlphaFoldDB" id="A0A6L7G689"/>
<name>A0A6L7G689_9RHOB</name>
<accession>A0A6L7G689</accession>
<evidence type="ECO:0008006" key="4">
    <source>
        <dbReference type="Google" id="ProtNLM"/>
    </source>
</evidence>
<dbReference type="RefSeq" id="WP_160895694.1">
    <property type="nucleotide sequence ID" value="NZ_WUMU01000019.1"/>
</dbReference>
<reference evidence="2 3" key="1">
    <citation type="submission" date="2019-12" db="EMBL/GenBank/DDBJ databases">
        <authorList>
            <person name="Li M."/>
        </authorList>
    </citation>
    <scope>NUCLEOTIDE SEQUENCE [LARGE SCALE GENOMIC DNA]</scope>
    <source>
        <strain evidence="2 3">GBMRC 2024</strain>
    </source>
</reference>